<proteinExistence type="inferred from homology"/>
<feature type="coiled-coil region" evidence="6">
    <location>
        <begin position="67"/>
        <end position="111"/>
    </location>
</feature>
<dbReference type="PANTHER" id="PTHR34138">
    <property type="entry name" value="CELL SHAPE-DETERMINING PROTEIN MREC"/>
    <property type="match status" value="1"/>
</dbReference>
<organism evidence="9 10">
    <name type="scientific">Clostridium omnivorum</name>
    <dbReference type="NCBI Taxonomy" id="1604902"/>
    <lineage>
        <taxon>Bacteria</taxon>
        <taxon>Bacillati</taxon>
        <taxon>Bacillota</taxon>
        <taxon>Clostridia</taxon>
        <taxon>Eubacteriales</taxon>
        <taxon>Clostridiaceae</taxon>
        <taxon>Clostridium</taxon>
    </lineage>
</organism>
<evidence type="ECO:0000313" key="10">
    <source>
        <dbReference type="Proteomes" id="UP001208567"/>
    </source>
</evidence>
<accession>A0ABQ5NAH6</accession>
<dbReference type="Gene3D" id="2.40.10.340">
    <property type="entry name" value="Rod shape-determining protein MreC, domain 1"/>
    <property type="match status" value="1"/>
</dbReference>
<dbReference type="InterPro" id="IPR055342">
    <property type="entry name" value="MreC_beta-barrel_core"/>
</dbReference>
<evidence type="ECO:0000256" key="3">
    <source>
        <dbReference type="ARBA" id="ARBA00022960"/>
    </source>
</evidence>
<reference evidence="9 10" key="1">
    <citation type="journal article" date="2024" name="Int. J. Syst. Evol. Microbiol.">
        <title>Clostridium omnivorum sp. nov., isolated from anoxic soil under the treatment of reductive soil disinfestation.</title>
        <authorList>
            <person name="Ueki A."/>
            <person name="Tonouchi A."/>
            <person name="Kaku N."/>
            <person name="Honma S."/>
            <person name="Ueki K."/>
        </authorList>
    </citation>
    <scope>NUCLEOTIDE SEQUENCE [LARGE SCALE GENOMIC DNA]</scope>
    <source>
        <strain evidence="9 10">E14</strain>
    </source>
</reference>
<dbReference type="Gene3D" id="2.40.10.350">
    <property type="entry name" value="Rod shape-determining protein MreC, domain 2"/>
    <property type="match status" value="1"/>
</dbReference>
<feature type="domain" description="Rod shape-determining protein MreC beta-barrel core" evidence="8">
    <location>
        <begin position="121"/>
        <end position="274"/>
    </location>
</feature>
<keyword evidence="3 5" id="KW-0133">Cell shape</keyword>
<evidence type="ECO:0000256" key="5">
    <source>
        <dbReference type="PIRNR" id="PIRNR038471"/>
    </source>
</evidence>
<comment type="caution">
    <text evidence="9">The sequence shown here is derived from an EMBL/GenBank/DDBJ whole genome shotgun (WGS) entry which is preliminary data.</text>
</comment>
<dbReference type="PANTHER" id="PTHR34138:SF1">
    <property type="entry name" value="CELL SHAPE-DETERMINING PROTEIN MREC"/>
    <property type="match status" value="1"/>
</dbReference>
<protein>
    <recommendedName>
        <fullName evidence="2 5">Cell shape-determining protein MreC</fullName>
    </recommendedName>
    <alternativeName>
        <fullName evidence="4 5">Cell shape protein MreC</fullName>
    </alternativeName>
</protein>
<keyword evidence="7" id="KW-0812">Transmembrane</keyword>
<evidence type="ECO:0000313" key="9">
    <source>
        <dbReference type="EMBL" id="GLC32192.1"/>
    </source>
</evidence>
<feature type="transmembrane region" description="Helical" evidence="7">
    <location>
        <begin position="7"/>
        <end position="27"/>
    </location>
</feature>
<dbReference type="PIRSF" id="PIRSF038471">
    <property type="entry name" value="MreC"/>
    <property type="match status" value="1"/>
</dbReference>
<evidence type="ECO:0000256" key="7">
    <source>
        <dbReference type="SAM" id="Phobius"/>
    </source>
</evidence>
<dbReference type="Proteomes" id="UP001208567">
    <property type="component" value="Unassembled WGS sequence"/>
</dbReference>
<comment type="function">
    <text evidence="5">Involved in formation and maintenance of cell shape.</text>
</comment>
<dbReference type="InterPro" id="IPR042175">
    <property type="entry name" value="Cell/Rod_MreC_2"/>
</dbReference>
<dbReference type="InterPro" id="IPR007221">
    <property type="entry name" value="MreC"/>
</dbReference>
<dbReference type="Pfam" id="PF04085">
    <property type="entry name" value="MreC"/>
    <property type="match status" value="1"/>
</dbReference>
<comment type="similarity">
    <text evidence="1 5">Belongs to the MreC family.</text>
</comment>
<keyword evidence="10" id="KW-1185">Reference proteome</keyword>
<keyword evidence="6" id="KW-0175">Coiled coil</keyword>
<evidence type="ECO:0000256" key="6">
    <source>
        <dbReference type="SAM" id="Coils"/>
    </source>
</evidence>
<sequence length="287" mass="31810">MTFLKNKLAVTIIVLSVSFLVLIGYSVKREKVSFVENGVGVTLNSVQKVVYSAGANIKEFGSFIIHFSEIKKENEELKARNDELETKALEYDALKSENERLSENLKFKDERSEYDYLGCRIIGNAGGNYLDGFTIDRGIKDGVKKGMVAVTSKGLVGQVTAVASNWAIIQSLSNENIAVSGMVNSQETSGNDSGMVRGYKDSENRLLAKLYYLPLDSKVKKGDEILTSGLGGLYPKGIRIGKVLDIEEDKGKIMKNAVIEPYVEFNKLQEVMLVVPKNIRDLNEIKY</sequence>
<keyword evidence="7" id="KW-1133">Transmembrane helix</keyword>
<evidence type="ECO:0000256" key="4">
    <source>
        <dbReference type="ARBA" id="ARBA00032089"/>
    </source>
</evidence>
<dbReference type="InterPro" id="IPR042177">
    <property type="entry name" value="Cell/Rod_1"/>
</dbReference>
<name>A0ABQ5NAH6_9CLOT</name>
<dbReference type="NCBIfam" id="TIGR00219">
    <property type="entry name" value="mreC"/>
    <property type="match status" value="1"/>
</dbReference>
<dbReference type="EMBL" id="BRXR01000001">
    <property type="protein sequence ID" value="GLC32192.1"/>
    <property type="molecule type" value="Genomic_DNA"/>
</dbReference>
<evidence type="ECO:0000259" key="8">
    <source>
        <dbReference type="Pfam" id="PF04085"/>
    </source>
</evidence>
<gene>
    <name evidence="9" type="primary">mreC</name>
    <name evidence="9" type="ORF">bsdE14_36020</name>
</gene>
<evidence type="ECO:0000256" key="1">
    <source>
        <dbReference type="ARBA" id="ARBA00009369"/>
    </source>
</evidence>
<dbReference type="RefSeq" id="WP_264851501.1">
    <property type="nucleotide sequence ID" value="NZ_BRXR01000001.1"/>
</dbReference>
<keyword evidence="7" id="KW-0472">Membrane</keyword>
<evidence type="ECO:0000256" key="2">
    <source>
        <dbReference type="ARBA" id="ARBA00013855"/>
    </source>
</evidence>